<dbReference type="InterPro" id="IPR022783">
    <property type="entry name" value="GCFC_dom"/>
</dbReference>
<evidence type="ECO:0000259" key="5">
    <source>
        <dbReference type="Pfam" id="PF07842"/>
    </source>
</evidence>
<comment type="subcellular location">
    <subcellularLocation>
        <location evidence="1">Nucleus</location>
    </subcellularLocation>
</comment>
<evidence type="ECO:0000313" key="6">
    <source>
        <dbReference type="EMBL" id="GMT28679.1"/>
    </source>
</evidence>
<feature type="region of interest" description="Disordered" evidence="4">
    <location>
        <begin position="1"/>
        <end position="79"/>
    </location>
</feature>
<reference evidence="6" key="1">
    <citation type="submission" date="2023-10" db="EMBL/GenBank/DDBJ databases">
        <title>Genome assembly of Pristionchus species.</title>
        <authorList>
            <person name="Yoshida K."/>
            <person name="Sommer R.J."/>
        </authorList>
    </citation>
    <scope>NUCLEOTIDE SEQUENCE</scope>
    <source>
        <strain evidence="6">RS5133</strain>
    </source>
</reference>
<evidence type="ECO:0000313" key="7">
    <source>
        <dbReference type="Proteomes" id="UP001432322"/>
    </source>
</evidence>
<dbReference type="PANTHER" id="PTHR12214:SF0">
    <property type="entry name" value="LD29489P"/>
    <property type="match status" value="1"/>
</dbReference>
<feature type="compositionally biased region" description="Basic residues" evidence="4">
    <location>
        <begin position="1"/>
        <end position="13"/>
    </location>
</feature>
<keyword evidence="3" id="KW-0539">Nucleus</keyword>
<dbReference type="InterPro" id="IPR012890">
    <property type="entry name" value="GCFC2-like"/>
</dbReference>
<name>A0AAV5WD69_9BILA</name>
<evidence type="ECO:0000256" key="3">
    <source>
        <dbReference type="ARBA" id="ARBA00023242"/>
    </source>
</evidence>
<feature type="compositionally biased region" description="Basic and acidic residues" evidence="4">
    <location>
        <begin position="412"/>
        <end position="430"/>
    </location>
</feature>
<sequence length="773" mass="90201">LKMFRKPKAKGNTRQRVISDSTENEGSEEAKTYADMEPAKPKALVSFDDDEGADDNFEIKKSKRYQKEQRRQRRMEERAAREIKDEYEEEEVVKKEQTVCIKQEVIDDTQEILMDFEDDKDEGATISLTAASTGQIPDSRVVYEAKKKREELRRKSKTSDFIATDNDNKLNVKGERRRLIREEDDDDSDHEVHTFYSAKTEKREAEERRRITHYDMLEKEEETEMDEWERMQIEKAVSTKNVGELKERQIHEEFMMEQYNLRYGDNKQEVEMDIEVTDELIIRGGTNNCDSLSVPTLLGKLQLRMQDREENLNRRLSEVFNLEKTMEENEEDLKRIRGKGPLLKEKHEMLQRMRVYSMCVIECLNVKAEMVNELVDARRNVNRQRKDRIEERRRRDVKDNYEECSSAMSGKDVNRLRTGEHQQRYSDREARKGKRRRDRQGTIIALSHEEGMSSDDEELPSQMVNDTQTIDGIESRNLQVFSDTLNEYSSLKAIMERIVEWLWADSKSFTDSYVSMCLPKLASHFVRLELSRCDLLRSDYVMHEMEWYREVVLISESCGESVDSDVVISLIPSITHKVVVPYLTDVVREEWEPLSLSQSIRLSTFIRTILGETPSLDERSVPLKRLLQAIVDRFNSTMDDELFVPMFGRCSMDNPASGCRSFLDRQFWSAIKLIKCVTSFCGVISDEMISQLSLSISNRMCVVAIQMVDLTEPHVIIKTRSLLSALSSYIRMGRTNELRPLLACLSNVQKNHGDHKDLVRDCQSAIDEISKKL</sequence>
<feature type="compositionally biased region" description="Acidic residues" evidence="4">
    <location>
        <begin position="47"/>
        <end position="56"/>
    </location>
</feature>
<dbReference type="AlphaFoldDB" id="A0AAV5WD69"/>
<dbReference type="EMBL" id="BTSY01000005">
    <property type="protein sequence ID" value="GMT28679.1"/>
    <property type="molecule type" value="Genomic_DNA"/>
</dbReference>
<dbReference type="GO" id="GO:0003677">
    <property type="term" value="F:DNA binding"/>
    <property type="evidence" value="ECO:0007669"/>
    <property type="project" value="InterPro"/>
</dbReference>
<dbReference type="PANTHER" id="PTHR12214">
    <property type="entry name" value="GC-RICH SEQUENCE DNA-BINDING FACTOR"/>
    <property type="match status" value="1"/>
</dbReference>
<feature type="non-terminal residue" evidence="6">
    <location>
        <position position="1"/>
    </location>
</feature>
<accession>A0AAV5WD69</accession>
<dbReference type="Pfam" id="PF07842">
    <property type="entry name" value="GCFC"/>
    <property type="match status" value="1"/>
</dbReference>
<feature type="compositionally biased region" description="Basic and acidic residues" evidence="4">
    <location>
        <begin position="390"/>
        <end position="401"/>
    </location>
</feature>
<dbReference type="GO" id="GO:0000398">
    <property type="term" value="P:mRNA splicing, via spliceosome"/>
    <property type="evidence" value="ECO:0007669"/>
    <property type="project" value="InterPro"/>
</dbReference>
<evidence type="ECO:0000256" key="4">
    <source>
        <dbReference type="SAM" id="MobiDB-lite"/>
    </source>
</evidence>
<gene>
    <name evidence="6" type="ORF">PFISCL1PPCAC_19976</name>
</gene>
<comment type="caution">
    <text evidence="6">The sequence shown here is derived from an EMBL/GenBank/DDBJ whole genome shotgun (WGS) entry which is preliminary data.</text>
</comment>
<feature type="region of interest" description="Disordered" evidence="4">
    <location>
        <begin position="390"/>
        <end position="460"/>
    </location>
</feature>
<feature type="domain" description="GCF C-terminal" evidence="5">
    <location>
        <begin position="494"/>
        <end position="692"/>
    </location>
</feature>
<dbReference type="GO" id="GO:0005634">
    <property type="term" value="C:nucleus"/>
    <property type="evidence" value="ECO:0007669"/>
    <property type="project" value="UniProtKB-SubCell"/>
</dbReference>
<feature type="compositionally biased region" description="Basic and acidic residues" evidence="4">
    <location>
        <begin position="57"/>
        <end position="79"/>
    </location>
</feature>
<organism evidence="6 7">
    <name type="scientific">Pristionchus fissidentatus</name>
    <dbReference type="NCBI Taxonomy" id="1538716"/>
    <lineage>
        <taxon>Eukaryota</taxon>
        <taxon>Metazoa</taxon>
        <taxon>Ecdysozoa</taxon>
        <taxon>Nematoda</taxon>
        <taxon>Chromadorea</taxon>
        <taxon>Rhabditida</taxon>
        <taxon>Rhabditina</taxon>
        <taxon>Diplogasteromorpha</taxon>
        <taxon>Diplogasteroidea</taxon>
        <taxon>Neodiplogasteridae</taxon>
        <taxon>Pristionchus</taxon>
    </lineage>
</organism>
<proteinExistence type="inferred from homology"/>
<evidence type="ECO:0000256" key="1">
    <source>
        <dbReference type="ARBA" id="ARBA00004123"/>
    </source>
</evidence>
<comment type="similarity">
    <text evidence="2">Belongs to the GCF family.</text>
</comment>
<protein>
    <recommendedName>
        <fullName evidence="5">GCF C-terminal domain-containing protein</fullName>
    </recommendedName>
</protein>
<evidence type="ECO:0000256" key="2">
    <source>
        <dbReference type="ARBA" id="ARBA00010801"/>
    </source>
</evidence>
<dbReference type="Proteomes" id="UP001432322">
    <property type="component" value="Unassembled WGS sequence"/>
</dbReference>
<keyword evidence="7" id="KW-1185">Reference proteome</keyword>
<feature type="compositionally biased region" description="Basic and acidic residues" evidence="4">
    <location>
        <begin position="28"/>
        <end position="40"/>
    </location>
</feature>